<evidence type="ECO:0000313" key="2">
    <source>
        <dbReference type="Proteomes" id="UP000031938"/>
    </source>
</evidence>
<protein>
    <submittedName>
        <fullName evidence="1">Uncharacterized protein</fullName>
    </submittedName>
</protein>
<name>A0A0C2RNG2_9BACL</name>
<sequence>MEPDQHMEYFYIVILSSFIKKSDFFMPITNKFAIKEKISARKNALV</sequence>
<dbReference type="EMBL" id="JXRP01000006">
    <property type="protein sequence ID" value="KIL51810.1"/>
    <property type="molecule type" value="Genomic_DNA"/>
</dbReference>
<organism evidence="1 2">
    <name type="scientific">Jeotgalibacillus soli</name>
    <dbReference type="NCBI Taxonomy" id="889306"/>
    <lineage>
        <taxon>Bacteria</taxon>
        <taxon>Bacillati</taxon>
        <taxon>Bacillota</taxon>
        <taxon>Bacilli</taxon>
        <taxon>Bacillales</taxon>
        <taxon>Caryophanaceae</taxon>
        <taxon>Jeotgalibacillus</taxon>
    </lineage>
</organism>
<reference evidence="1 2" key="1">
    <citation type="submission" date="2015-01" db="EMBL/GenBank/DDBJ databases">
        <title>Genome sequencing of Jeotgalibacillus soli.</title>
        <authorList>
            <person name="Goh K.M."/>
            <person name="Chan K.-G."/>
            <person name="Yaakop A.S."/>
            <person name="Ee R."/>
            <person name="Gan H.M."/>
            <person name="Chan C.S."/>
        </authorList>
    </citation>
    <scope>NUCLEOTIDE SEQUENCE [LARGE SCALE GENOMIC DNA]</scope>
    <source>
        <strain evidence="1 2">P9</strain>
    </source>
</reference>
<evidence type="ECO:0000313" key="1">
    <source>
        <dbReference type="EMBL" id="KIL51810.1"/>
    </source>
</evidence>
<gene>
    <name evidence="1" type="ORF">KP78_01800</name>
</gene>
<comment type="caution">
    <text evidence="1">The sequence shown here is derived from an EMBL/GenBank/DDBJ whole genome shotgun (WGS) entry which is preliminary data.</text>
</comment>
<proteinExistence type="predicted"/>
<dbReference type="PATRIC" id="fig|889306.3.peg.182"/>
<dbReference type="Proteomes" id="UP000031938">
    <property type="component" value="Unassembled WGS sequence"/>
</dbReference>
<dbReference type="AlphaFoldDB" id="A0A0C2RNG2"/>
<accession>A0A0C2RNG2</accession>
<keyword evidence="2" id="KW-1185">Reference proteome</keyword>